<reference evidence="2" key="1">
    <citation type="submission" date="2020-11" db="EMBL/GenBank/DDBJ databases">
        <title>Novosphingobium aureum sp. nov., a marine bacterium isolated from sediment of a salt flat.</title>
        <authorList>
            <person name="Yoo Y."/>
            <person name="Kim J.-J."/>
        </authorList>
    </citation>
    <scope>NUCLEOTIDE SEQUENCE</scope>
    <source>
        <strain evidence="2">YJ-S2-02</strain>
    </source>
</reference>
<feature type="transmembrane region" description="Helical" evidence="1">
    <location>
        <begin position="76"/>
        <end position="96"/>
    </location>
</feature>
<keyword evidence="3" id="KW-1185">Reference proteome</keyword>
<dbReference type="Proteomes" id="UP000617634">
    <property type="component" value="Unassembled WGS sequence"/>
</dbReference>
<feature type="transmembrane region" description="Helical" evidence="1">
    <location>
        <begin position="7"/>
        <end position="29"/>
    </location>
</feature>
<evidence type="ECO:0000256" key="1">
    <source>
        <dbReference type="SAM" id="Phobius"/>
    </source>
</evidence>
<keyword evidence="1" id="KW-0812">Transmembrane</keyword>
<feature type="transmembrane region" description="Helical" evidence="1">
    <location>
        <begin position="103"/>
        <end position="122"/>
    </location>
</feature>
<evidence type="ECO:0000313" key="2">
    <source>
        <dbReference type="EMBL" id="MBH0113838.1"/>
    </source>
</evidence>
<feature type="transmembrane region" description="Helical" evidence="1">
    <location>
        <begin position="142"/>
        <end position="168"/>
    </location>
</feature>
<evidence type="ECO:0000313" key="3">
    <source>
        <dbReference type="Proteomes" id="UP000617634"/>
    </source>
</evidence>
<sequence>MRQVITDIFAFILVVGIGSTLVLDGWAVLLDKVAGLTPTNWGFVGRWLVGLSRGQAVLDGANTAEPSRAEKGLGWAFHYLVGLGYAALVVMLYGTMIISAPHAGAFIVVGMMISTLAGMTILMPGMGAGFLGAKLPNQGQKIAMMIVGHGVFAAAQFACALALAQLLAP</sequence>
<dbReference type="RefSeq" id="WP_197164254.1">
    <property type="nucleotide sequence ID" value="NZ_JADZGI010000001.1"/>
</dbReference>
<keyword evidence="1" id="KW-0472">Membrane</keyword>
<protein>
    <submittedName>
        <fullName evidence="2">DUF2938 family protein</fullName>
    </submittedName>
</protein>
<name>A0A931HEA0_9SPHN</name>
<dbReference type="AlphaFoldDB" id="A0A931HEA0"/>
<dbReference type="InterPro" id="IPR021329">
    <property type="entry name" value="DUF2938"/>
</dbReference>
<gene>
    <name evidence="2" type="ORF">I5E68_12870</name>
</gene>
<dbReference type="Pfam" id="PF11158">
    <property type="entry name" value="DUF2938"/>
    <property type="match status" value="1"/>
</dbReference>
<organism evidence="2 3">
    <name type="scientific">Novosphingobium aureum</name>
    <dbReference type="NCBI Taxonomy" id="2792964"/>
    <lineage>
        <taxon>Bacteria</taxon>
        <taxon>Pseudomonadati</taxon>
        <taxon>Pseudomonadota</taxon>
        <taxon>Alphaproteobacteria</taxon>
        <taxon>Sphingomonadales</taxon>
        <taxon>Sphingomonadaceae</taxon>
        <taxon>Novosphingobium</taxon>
    </lineage>
</organism>
<accession>A0A931HEA0</accession>
<proteinExistence type="predicted"/>
<comment type="caution">
    <text evidence="2">The sequence shown here is derived from an EMBL/GenBank/DDBJ whole genome shotgun (WGS) entry which is preliminary data.</text>
</comment>
<keyword evidence="1" id="KW-1133">Transmembrane helix</keyword>
<dbReference type="EMBL" id="JADZGI010000001">
    <property type="protein sequence ID" value="MBH0113838.1"/>
    <property type="molecule type" value="Genomic_DNA"/>
</dbReference>